<dbReference type="EMBL" id="JBHTGR010000022">
    <property type="protein sequence ID" value="MFC7747386.1"/>
    <property type="molecule type" value="Genomic_DNA"/>
</dbReference>
<keyword evidence="5" id="KW-1185">Reference proteome</keyword>
<reference evidence="5" key="1">
    <citation type="journal article" date="2019" name="Int. J. Syst. Evol. Microbiol.">
        <title>The Global Catalogue of Microorganisms (GCM) 10K type strain sequencing project: providing services to taxonomists for standard genome sequencing and annotation.</title>
        <authorList>
            <consortium name="The Broad Institute Genomics Platform"/>
            <consortium name="The Broad Institute Genome Sequencing Center for Infectious Disease"/>
            <person name="Wu L."/>
            <person name="Ma J."/>
        </authorList>
    </citation>
    <scope>NUCLEOTIDE SEQUENCE [LARGE SCALE GENOMIC DNA]</scope>
    <source>
        <strain evidence="5">JCM 30234</strain>
    </source>
</reference>
<dbReference type="Pfam" id="PF00294">
    <property type="entry name" value="PfkB"/>
    <property type="match status" value="1"/>
</dbReference>
<dbReference type="Gene3D" id="3.40.1190.20">
    <property type="match status" value="1"/>
</dbReference>
<dbReference type="PROSITE" id="PS00584">
    <property type="entry name" value="PFKB_KINASES_2"/>
    <property type="match status" value="1"/>
</dbReference>
<dbReference type="PANTHER" id="PTHR42909">
    <property type="entry name" value="ZGC:136858"/>
    <property type="match status" value="1"/>
</dbReference>
<comment type="caution">
    <text evidence="4">The sequence shown here is derived from an EMBL/GenBank/DDBJ whole genome shotgun (WGS) entry which is preliminary data.</text>
</comment>
<proteinExistence type="predicted"/>
<sequence length="321" mass="34751">MKKDPYQESPIICIGGANVDRKFYLKSNMVSETSNPVQSSSSAGGVARNIAENLGRLGEHVKLITASGYDAAWQEIANGSYSFMDLSAAAQFEEQATGSYTAVLDKNGDLAIAFADMEVFDAITPDLLQEKQATLKTAKCIVVDLNCSQDTIDFLCRFAVKEQIPLAIIPVSAPKMANLPAALDAVNWLIINKDETETFMNMMIQNHKDWEHAVQNWLDCGIQNVVITNGAEGAMAGNEHDGVCYYPSIDTPVITDVTGAGDSFCSAVIHAWLQDQSLDTNIQSGMVNAHKTIMSNQTVRTDLSSAQLAADVKRAINAPNH</sequence>
<dbReference type="InterPro" id="IPR029056">
    <property type="entry name" value="Ribokinase-like"/>
</dbReference>
<dbReference type="InterPro" id="IPR002173">
    <property type="entry name" value="Carboh/pur_kinase_PfkB_CS"/>
</dbReference>
<organism evidence="4 5">
    <name type="scientific">Lentibacillus kimchii</name>
    <dbReference type="NCBI Taxonomy" id="1542911"/>
    <lineage>
        <taxon>Bacteria</taxon>
        <taxon>Bacillati</taxon>
        <taxon>Bacillota</taxon>
        <taxon>Bacilli</taxon>
        <taxon>Bacillales</taxon>
        <taxon>Bacillaceae</taxon>
        <taxon>Lentibacillus</taxon>
    </lineage>
</organism>
<dbReference type="GO" id="GO:0016301">
    <property type="term" value="F:kinase activity"/>
    <property type="evidence" value="ECO:0007669"/>
    <property type="project" value="UniProtKB-KW"/>
</dbReference>
<gene>
    <name evidence="4" type="ORF">ACFQU8_09085</name>
</gene>
<feature type="domain" description="Carbohydrate kinase PfkB" evidence="3">
    <location>
        <begin position="11"/>
        <end position="293"/>
    </location>
</feature>
<name>A0ABW2UWG8_9BACI</name>
<dbReference type="RefSeq" id="WP_382358964.1">
    <property type="nucleotide sequence ID" value="NZ_JBHTGR010000022.1"/>
</dbReference>
<keyword evidence="2 4" id="KW-0418">Kinase</keyword>
<protein>
    <submittedName>
        <fullName evidence="4">Carbohydrate kinase family protein</fullName>
    </submittedName>
</protein>
<dbReference type="CDD" id="cd01941">
    <property type="entry name" value="YeiC_kinase_like"/>
    <property type="match status" value="1"/>
</dbReference>
<evidence type="ECO:0000256" key="1">
    <source>
        <dbReference type="ARBA" id="ARBA00022679"/>
    </source>
</evidence>
<dbReference type="SUPFAM" id="SSF53613">
    <property type="entry name" value="Ribokinase-like"/>
    <property type="match status" value="1"/>
</dbReference>
<keyword evidence="1" id="KW-0808">Transferase</keyword>
<evidence type="ECO:0000313" key="5">
    <source>
        <dbReference type="Proteomes" id="UP001596620"/>
    </source>
</evidence>
<accession>A0ABW2UWG8</accession>
<dbReference type="PROSITE" id="PS00583">
    <property type="entry name" value="PFKB_KINASES_1"/>
    <property type="match status" value="1"/>
</dbReference>
<evidence type="ECO:0000313" key="4">
    <source>
        <dbReference type="EMBL" id="MFC7747386.1"/>
    </source>
</evidence>
<evidence type="ECO:0000256" key="2">
    <source>
        <dbReference type="ARBA" id="ARBA00022777"/>
    </source>
</evidence>
<dbReference type="Proteomes" id="UP001596620">
    <property type="component" value="Unassembled WGS sequence"/>
</dbReference>
<dbReference type="InterPro" id="IPR011611">
    <property type="entry name" value="PfkB_dom"/>
</dbReference>
<dbReference type="PANTHER" id="PTHR42909:SF4">
    <property type="entry name" value="CARBOHYDRATE KINASE, PFKB FAMILY"/>
    <property type="match status" value="1"/>
</dbReference>
<evidence type="ECO:0000259" key="3">
    <source>
        <dbReference type="Pfam" id="PF00294"/>
    </source>
</evidence>